<feature type="region of interest" description="Disordered" evidence="1">
    <location>
        <begin position="13"/>
        <end position="32"/>
    </location>
</feature>
<sequence>MNSDLGWACWGLPNESSSPSRISPSSSPEEIAAPDRDAGIWVPIQLSNQSTNNHVQAVKFIIPGRTVIGERSTVKS</sequence>
<protein>
    <submittedName>
        <fullName evidence="2">Uncharacterized protein</fullName>
    </submittedName>
</protein>
<evidence type="ECO:0000313" key="3">
    <source>
        <dbReference type="Proteomes" id="UP000324222"/>
    </source>
</evidence>
<accession>A0A5B7H954</accession>
<evidence type="ECO:0000256" key="1">
    <source>
        <dbReference type="SAM" id="MobiDB-lite"/>
    </source>
</evidence>
<dbReference type="EMBL" id="VSRR010023871">
    <property type="protein sequence ID" value="MPC65807.1"/>
    <property type="molecule type" value="Genomic_DNA"/>
</dbReference>
<name>A0A5B7H954_PORTR</name>
<evidence type="ECO:0000313" key="2">
    <source>
        <dbReference type="EMBL" id="MPC65807.1"/>
    </source>
</evidence>
<keyword evidence="3" id="KW-1185">Reference proteome</keyword>
<comment type="caution">
    <text evidence="2">The sequence shown here is derived from an EMBL/GenBank/DDBJ whole genome shotgun (WGS) entry which is preliminary data.</text>
</comment>
<gene>
    <name evidence="2" type="ORF">E2C01_059943</name>
</gene>
<proteinExistence type="predicted"/>
<feature type="compositionally biased region" description="Low complexity" evidence="1">
    <location>
        <begin position="15"/>
        <end position="31"/>
    </location>
</feature>
<organism evidence="2 3">
    <name type="scientific">Portunus trituberculatus</name>
    <name type="common">Swimming crab</name>
    <name type="synonym">Neptunus trituberculatus</name>
    <dbReference type="NCBI Taxonomy" id="210409"/>
    <lineage>
        <taxon>Eukaryota</taxon>
        <taxon>Metazoa</taxon>
        <taxon>Ecdysozoa</taxon>
        <taxon>Arthropoda</taxon>
        <taxon>Crustacea</taxon>
        <taxon>Multicrustacea</taxon>
        <taxon>Malacostraca</taxon>
        <taxon>Eumalacostraca</taxon>
        <taxon>Eucarida</taxon>
        <taxon>Decapoda</taxon>
        <taxon>Pleocyemata</taxon>
        <taxon>Brachyura</taxon>
        <taxon>Eubrachyura</taxon>
        <taxon>Portunoidea</taxon>
        <taxon>Portunidae</taxon>
        <taxon>Portuninae</taxon>
        <taxon>Portunus</taxon>
    </lineage>
</organism>
<dbReference type="Proteomes" id="UP000324222">
    <property type="component" value="Unassembled WGS sequence"/>
</dbReference>
<reference evidence="2 3" key="1">
    <citation type="submission" date="2019-05" db="EMBL/GenBank/DDBJ databases">
        <title>Another draft genome of Portunus trituberculatus and its Hox gene families provides insights of decapod evolution.</title>
        <authorList>
            <person name="Jeong J.-H."/>
            <person name="Song I."/>
            <person name="Kim S."/>
            <person name="Choi T."/>
            <person name="Kim D."/>
            <person name="Ryu S."/>
            <person name="Kim W."/>
        </authorList>
    </citation>
    <scope>NUCLEOTIDE SEQUENCE [LARGE SCALE GENOMIC DNA]</scope>
    <source>
        <tissue evidence="2">Muscle</tissue>
    </source>
</reference>
<dbReference type="AlphaFoldDB" id="A0A5B7H954"/>